<reference evidence="13" key="1">
    <citation type="submission" date="2022-03" db="EMBL/GenBank/DDBJ databases">
        <title>Description of Abyssus ytuae gen. nov., sp. nov., a novel member of the family Flavobacteriaceae isolated from the sediment of Mariana Trench.</title>
        <authorList>
            <person name="Zhang J."/>
            <person name="Xu X."/>
        </authorList>
    </citation>
    <scope>NUCLEOTIDE SEQUENCE</scope>
    <source>
        <strain evidence="13">MT3330</strain>
    </source>
</reference>
<keyword evidence="14" id="KW-1185">Reference proteome</keyword>
<comment type="subcellular location">
    <subcellularLocation>
        <location evidence="1 8">Cell outer membrane</location>
        <topology evidence="1 8">Multi-pass membrane protein</topology>
    </subcellularLocation>
</comment>
<keyword evidence="5 9" id="KW-0798">TonB box</keyword>
<dbReference type="Gene3D" id="2.170.130.10">
    <property type="entry name" value="TonB-dependent receptor, plug domain"/>
    <property type="match status" value="1"/>
</dbReference>
<dbReference type="InterPro" id="IPR012910">
    <property type="entry name" value="Plug_dom"/>
</dbReference>
<evidence type="ECO:0000256" key="2">
    <source>
        <dbReference type="ARBA" id="ARBA00022448"/>
    </source>
</evidence>
<evidence type="ECO:0000259" key="12">
    <source>
        <dbReference type="Pfam" id="PF07715"/>
    </source>
</evidence>
<evidence type="ECO:0000256" key="6">
    <source>
        <dbReference type="ARBA" id="ARBA00023136"/>
    </source>
</evidence>
<evidence type="ECO:0000256" key="5">
    <source>
        <dbReference type="ARBA" id="ARBA00023077"/>
    </source>
</evidence>
<accession>A0A9E7D2L7</accession>
<feature type="domain" description="TonB-dependent receptor plug" evidence="12">
    <location>
        <begin position="117"/>
        <end position="253"/>
    </location>
</feature>
<dbReference type="InterPro" id="IPR008969">
    <property type="entry name" value="CarboxyPept-like_regulatory"/>
</dbReference>
<dbReference type="NCBIfam" id="TIGR04057">
    <property type="entry name" value="SusC_RagA_signa"/>
    <property type="match status" value="1"/>
</dbReference>
<evidence type="ECO:0000256" key="9">
    <source>
        <dbReference type="RuleBase" id="RU003357"/>
    </source>
</evidence>
<dbReference type="KEGG" id="fbm:MQE35_03060"/>
<feature type="domain" description="TonB-dependent receptor-like beta-barrel" evidence="11">
    <location>
        <begin position="446"/>
        <end position="899"/>
    </location>
</feature>
<evidence type="ECO:0000256" key="4">
    <source>
        <dbReference type="ARBA" id="ARBA00022692"/>
    </source>
</evidence>
<dbReference type="Pfam" id="PF13715">
    <property type="entry name" value="CarbopepD_reg_2"/>
    <property type="match status" value="1"/>
</dbReference>
<dbReference type="InterPro" id="IPR036942">
    <property type="entry name" value="Beta-barrel_TonB_sf"/>
</dbReference>
<feature type="chain" id="PRO_5038804529" evidence="10">
    <location>
        <begin position="23"/>
        <end position="1056"/>
    </location>
</feature>
<dbReference type="Pfam" id="PF00593">
    <property type="entry name" value="TonB_dep_Rec_b-barrel"/>
    <property type="match status" value="1"/>
</dbReference>
<evidence type="ECO:0000256" key="1">
    <source>
        <dbReference type="ARBA" id="ARBA00004571"/>
    </source>
</evidence>
<gene>
    <name evidence="13" type="ORF">MQE35_03060</name>
</gene>
<name>A0A9E7D2L7_9FLAO</name>
<evidence type="ECO:0000256" key="10">
    <source>
        <dbReference type="SAM" id="SignalP"/>
    </source>
</evidence>
<evidence type="ECO:0000256" key="3">
    <source>
        <dbReference type="ARBA" id="ARBA00022452"/>
    </source>
</evidence>
<dbReference type="SUPFAM" id="SSF49464">
    <property type="entry name" value="Carboxypeptidase regulatory domain-like"/>
    <property type="match status" value="1"/>
</dbReference>
<keyword evidence="2 8" id="KW-0813">Transport</keyword>
<dbReference type="Gene3D" id="2.60.40.1120">
    <property type="entry name" value="Carboxypeptidase-like, regulatory domain"/>
    <property type="match status" value="1"/>
</dbReference>
<dbReference type="InterPro" id="IPR039426">
    <property type="entry name" value="TonB-dep_rcpt-like"/>
</dbReference>
<keyword evidence="10" id="KW-0732">Signal</keyword>
<evidence type="ECO:0000259" key="11">
    <source>
        <dbReference type="Pfam" id="PF00593"/>
    </source>
</evidence>
<keyword evidence="6 8" id="KW-0472">Membrane</keyword>
<dbReference type="SUPFAM" id="SSF56935">
    <property type="entry name" value="Porins"/>
    <property type="match status" value="1"/>
</dbReference>
<comment type="similarity">
    <text evidence="8 9">Belongs to the TonB-dependent receptor family.</text>
</comment>
<keyword evidence="7 8" id="KW-0998">Cell outer membrane</keyword>
<feature type="signal peptide" evidence="10">
    <location>
        <begin position="1"/>
        <end position="22"/>
    </location>
</feature>
<dbReference type="EMBL" id="CP094358">
    <property type="protein sequence ID" value="UOB18278.1"/>
    <property type="molecule type" value="Genomic_DNA"/>
</dbReference>
<evidence type="ECO:0000313" key="14">
    <source>
        <dbReference type="Proteomes" id="UP000831290"/>
    </source>
</evidence>
<proteinExistence type="inferred from homology"/>
<keyword evidence="3 8" id="KW-1134">Transmembrane beta strand</keyword>
<organism evidence="13 14">
    <name type="scientific">Abyssalbus ytuae</name>
    <dbReference type="NCBI Taxonomy" id="2926907"/>
    <lineage>
        <taxon>Bacteria</taxon>
        <taxon>Pseudomonadati</taxon>
        <taxon>Bacteroidota</taxon>
        <taxon>Flavobacteriia</taxon>
        <taxon>Flavobacteriales</taxon>
        <taxon>Flavobacteriaceae</taxon>
        <taxon>Abyssalbus</taxon>
    </lineage>
</organism>
<dbReference type="InterPro" id="IPR037066">
    <property type="entry name" value="Plug_dom_sf"/>
</dbReference>
<dbReference type="NCBIfam" id="TIGR04056">
    <property type="entry name" value="OMP_RagA_SusC"/>
    <property type="match status" value="1"/>
</dbReference>
<dbReference type="GO" id="GO:0009279">
    <property type="term" value="C:cell outer membrane"/>
    <property type="evidence" value="ECO:0007669"/>
    <property type="project" value="UniProtKB-SubCell"/>
</dbReference>
<dbReference type="RefSeq" id="WP_255844381.1">
    <property type="nucleotide sequence ID" value="NZ_CP094358.1"/>
</dbReference>
<dbReference type="InterPro" id="IPR000531">
    <property type="entry name" value="Beta-barrel_TonB"/>
</dbReference>
<dbReference type="Proteomes" id="UP000831290">
    <property type="component" value="Chromosome"/>
</dbReference>
<evidence type="ECO:0000313" key="13">
    <source>
        <dbReference type="EMBL" id="UOB18278.1"/>
    </source>
</evidence>
<keyword evidence="4 8" id="KW-0812">Transmembrane</keyword>
<evidence type="ECO:0000256" key="7">
    <source>
        <dbReference type="ARBA" id="ARBA00023237"/>
    </source>
</evidence>
<dbReference type="InterPro" id="IPR023996">
    <property type="entry name" value="TonB-dep_OMP_SusC/RagA"/>
</dbReference>
<sequence>MIKKKLHLLFILCFFYFSYTSAQSVTITGTITDTDNIPLAGVNIIVKGTSIGTSSDFDGGYSIDVDGEAPVLQFSYLGFKSLEIPVNGRTAINVVLEENYEALDEVVVTSLGISREKKSLGYSVTQVDGSSVSLVKEPNVASSLAGKVAGVVVTRSTSGPAGGTRIVIRGNNSLKGENQPLYVIDGVPIDNSGLTTIESLNEIRSGEVAANEYSVGDFGSGISDINPDDIESISVLKGPNAAALYGSRASNGAIVITTKKGSLGKGLGISYTTSTTFEKPLVLPEYQNQYGRGTDGNFPDIQPDTDNTLVNEVAAVTREYSWGPEFDGSQQLEFNGELRPYSAQPNNVKDFFNTGTSFVNTLAISGGTEKSSLFFSYTNSDIGSILPNSSVTRNNFNLRGQMQLSDKLSFDAKVTYFLQDAKNRPEQGTEGIAAYLLTIPRNVNINDLRQYQNVDNPIDPNNPYNVIAAINGAGNPHWMVYNDSNKDKRKRIYGYAKMDYKFTDWLSAFVRVGTDAINHNTEDITATGHHFYPGGLIVFNKTERTETNYDFLVMFNKDISEKFNLSANAGANARHSSVSTSKITGEDFRIPGRYFLDNTDGEKIVAQQSGEIEKKVHSVYGQASLSYEDMIYLEVTGRNDWSSALSSENRSYFYSSGSLSLLLDQIFDLNNTKINLAKIRISIANVGNDTDPQQIVNLFKIIPNSFNNVTQIDRPNIKFSESLKPEDVTSTDFGFEFRAFNNRFFADFSYYNITSTDLIFDVPVDPGTGYDYFRTNVGKITNKGFEVLIGGTPVQSENFKWDTSINISKNKNKLESLIEGQDNFTFSSSNGGIVDVRAQVGGGFGDIYTTTWLRNDAGQLILTSEGRPQATSERVKQGNYQPDAVGGFTNTFSYKNFTLNTLIDFRLGGDVYSFTDASLDDTGVSKRSLQFRESGVVVEGVVDDGTGNFIPNTTTISAQDYWGAVSNIGSEYVYDQTNVRLREVSLTYRFPKKLLDKTFITNAAVSLTGRNLFFLYKKVDNFDPESSYSTSNFRQGVLFYSLPTTRSLGLSLNVNF</sequence>
<dbReference type="PROSITE" id="PS52016">
    <property type="entry name" value="TONB_DEPENDENT_REC_3"/>
    <property type="match status" value="1"/>
</dbReference>
<dbReference type="Gene3D" id="2.40.170.20">
    <property type="entry name" value="TonB-dependent receptor, beta-barrel domain"/>
    <property type="match status" value="1"/>
</dbReference>
<dbReference type="Pfam" id="PF07715">
    <property type="entry name" value="Plug"/>
    <property type="match status" value="1"/>
</dbReference>
<dbReference type="InterPro" id="IPR023997">
    <property type="entry name" value="TonB-dep_OMP_SusC/RagA_CS"/>
</dbReference>
<evidence type="ECO:0000256" key="8">
    <source>
        <dbReference type="PROSITE-ProRule" id="PRU01360"/>
    </source>
</evidence>
<dbReference type="AlphaFoldDB" id="A0A9E7D2L7"/>
<protein>
    <submittedName>
        <fullName evidence="13">SusC/RagA family TonB-linked outer membrane protein</fullName>
    </submittedName>
</protein>